<keyword evidence="1" id="KW-1133">Transmembrane helix</keyword>
<protein>
    <submittedName>
        <fullName evidence="2">DUF3784 domain-containing protein</fullName>
    </submittedName>
</protein>
<evidence type="ECO:0000256" key="1">
    <source>
        <dbReference type="SAM" id="Phobius"/>
    </source>
</evidence>
<reference evidence="2 3" key="1">
    <citation type="submission" date="2018-08" db="EMBL/GenBank/DDBJ databases">
        <title>A genome reference for cultivated species of the human gut microbiota.</title>
        <authorList>
            <person name="Zou Y."/>
            <person name="Xue W."/>
            <person name="Luo G."/>
        </authorList>
    </citation>
    <scope>NUCLEOTIDE SEQUENCE [LARGE SCALE GENOMIC DNA]</scope>
    <source>
        <strain evidence="2 3">AM07-24</strain>
    </source>
</reference>
<dbReference type="OrthoDB" id="9899206at2"/>
<feature type="transmembrane region" description="Helical" evidence="1">
    <location>
        <begin position="55"/>
        <end position="75"/>
    </location>
</feature>
<sequence>MIIGILFLVLGVIFTVTGYMIKVKKRYDMVQNLVDKKRKEMDEEAYANRIGRREMLAGIACILAGIFILIGELGIV</sequence>
<dbReference type="STRING" id="1776384.GCA_900086585_04202"/>
<keyword evidence="1" id="KW-0812">Transmembrane</keyword>
<dbReference type="AlphaFoldDB" id="A0A415E4N0"/>
<proteinExistence type="predicted"/>
<keyword evidence="1" id="KW-0472">Membrane</keyword>
<dbReference type="InterPro" id="IPR017259">
    <property type="entry name" value="UCP037672"/>
</dbReference>
<accession>A0A415E4N0</accession>
<gene>
    <name evidence="2" type="ORF">DW099_09220</name>
</gene>
<dbReference type="Proteomes" id="UP000284841">
    <property type="component" value="Unassembled WGS sequence"/>
</dbReference>
<dbReference type="EMBL" id="QRMS01000002">
    <property type="protein sequence ID" value="RHJ88549.1"/>
    <property type="molecule type" value="Genomic_DNA"/>
</dbReference>
<evidence type="ECO:0000313" key="3">
    <source>
        <dbReference type="Proteomes" id="UP000284841"/>
    </source>
</evidence>
<evidence type="ECO:0000313" key="2">
    <source>
        <dbReference type="EMBL" id="RHJ88549.1"/>
    </source>
</evidence>
<name>A0A415E4N0_9FIRM</name>
<comment type="caution">
    <text evidence="2">The sequence shown here is derived from an EMBL/GenBank/DDBJ whole genome shotgun (WGS) entry which is preliminary data.</text>
</comment>
<dbReference type="Pfam" id="PF12650">
    <property type="entry name" value="DUF3784"/>
    <property type="match status" value="1"/>
</dbReference>
<organism evidence="2 3">
    <name type="scientific">Emergencia timonensis</name>
    <dbReference type="NCBI Taxonomy" id="1776384"/>
    <lineage>
        <taxon>Bacteria</taxon>
        <taxon>Bacillati</taxon>
        <taxon>Bacillota</taxon>
        <taxon>Clostridia</taxon>
        <taxon>Peptostreptococcales</taxon>
        <taxon>Anaerovoracaceae</taxon>
        <taxon>Emergencia</taxon>
    </lineage>
</organism>
<keyword evidence="3" id="KW-1185">Reference proteome</keyword>
<dbReference type="RefSeq" id="WP_118335230.1">
    <property type="nucleotide sequence ID" value="NZ_AP025567.1"/>
</dbReference>